<accession>A0A1H5LYC8</accession>
<keyword evidence="4" id="KW-1185">Reference proteome</keyword>
<dbReference type="Pfam" id="PF01619">
    <property type="entry name" value="Pro_dh"/>
    <property type="match status" value="1"/>
</dbReference>
<dbReference type="EMBL" id="FNUG01000002">
    <property type="protein sequence ID" value="SEE82049.1"/>
    <property type="molecule type" value="Genomic_DNA"/>
</dbReference>
<evidence type="ECO:0000259" key="2">
    <source>
        <dbReference type="Pfam" id="PF01619"/>
    </source>
</evidence>
<dbReference type="OrthoDB" id="1401444at2"/>
<dbReference type="GO" id="GO:0071949">
    <property type="term" value="F:FAD binding"/>
    <property type="evidence" value="ECO:0007669"/>
    <property type="project" value="TreeGrafter"/>
</dbReference>
<dbReference type="RefSeq" id="WP_093112787.1">
    <property type="nucleotide sequence ID" value="NZ_FNGG01000002.1"/>
</dbReference>
<evidence type="ECO:0000313" key="4">
    <source>
        <dbReference type="Proteomes" id="UP000199448"/>
    </source>
</evidence>
<evidence type="ECO:0000313" key="3">
    <source>
        <dbReference type="EMBL" id="SEE82049.1"/>
    </source>
</evidence>
<dbReference type="InterPro" id="IPR002872">
    <property type="entry name" value="Proline_DH_dom"/>
</dbReference>
<protein>
    <submittedName>
        <fullName evidence="3">L-proline dehydrogenase</fullName>
    </submittedName>
</protein>
<name>A0A1H5LYC8_9FLAO</name>
<sequence length="403" mass="46280">MIVKKIFNDTETAFKLKTDSELNRAIFLFEMIDRPLLVKAGTALTNVALKINLPVETLIKKTIFNQFCGGVTEKDCMPTINKMYSKNLHSILDYSVEGKEKESEFEKAIERKTNIVKFVADKEAIPFAVFKPTGIGRFEIWQKVSANASLTLEEEEEWQRVKNRVNKICEAAYNNNVRLLADAEESWMQDAADVLMEEMMFKYNRERAIIYNTLQCYRWDRLQYLKDLHSRAKEQGFIVGAKIVRGAYLEKENARAAKMGYLSPICENKEATDVNYNGAVTYCLAHIEDISVFIGSHNEMSNYLALQIMEDKGIAKDDDRVWFSQLFGMSEHISYNLAEEGYNVAKLVPFGPVKEVVPYLIRRAEENTSVKGQTGRELALLYEERKRRGGEIMKSNRESELVS</sequence>
<feature type="domain" description="Proline dehydrogenase" evidence="2">
    <location>
        <begin position="77"/>
        <end position="374"/>
    </location>
</feature>
<proteinExistence type="predicted"/>
<dbReference type="InterPro" id="IPR029041">
    <property type="entry name" value="FAD-linked_oxidoreductase-like"/>
</dbReference>
<dbReference type="GO" id="GO:0004657">
    <property type="term" value="F:proline dehydrogenase activity"/>
    <property type="evidence" value="ECO:0007669"/>
    <property type="project" value="InterPro"/>
</dbReference>
<dbReference type="InterPro" id="IPR015659">
    <property type="entry name" value="Proline_oxidase"/>
</dbReference>
<evidence type="ECO:0000256" key="1">
    <source>
        <dbReference type="ARBA" id="ARBA00023002"/>
    </source>
</evidence>
<reference evidence="3 4" key="1">
    <citation type="submission" date="2016-10" db="EMBL/GenBank/DDBJ databases">
        <authorList>
            <person name="de Groot N.N."/>
        </authorList>
    </citation>
    <scope>NUCLEOTIDE SEQUENCE [LARGE SCALE GENOMIC DNA]</scope>
    <source>
        <strain evidence="3 4">DSM 23553</strain>
    </source>
</reference>
<dbReference type="PANTHER" id="PTHR13914:SF0">
    <property type="entry name" value="PROLINE DEHYDROGENASE 1, MITOCHONDRIAL"/>
    <property type="match status" value="1"/>
</dbReference>
<dbReference type="PANTHER" id="PTHR13914">
    <property type="entry name" value="PROLINE OXIDASE"/>
    <property type="match status" value="1"/>
</dbReference>
<dbReference type="GO" id="GO:0010133">
    <property type="term" value="P:L-proline catabolic process to L-glutamate"/>
    <property type="evidence" value="ECO:0007669"/>
    <property type="project" value="TreeGrafter"/>
</dbReference>
<dbReference type="SUPFAM" id="SSF51730">
    <property type="entry name" value="FAD-linked oxidoreductase"/>
    <property type="match status" value="1"/>
</dbReference>
<organism evidence="3 4">
    <name type="scientific">Salinimicrobium catena</name>
    <dbReference type="NCBI Taxonomy" id="390640"/>
    <lineage>
        <taxon>Bacteria</taxon>
        <taxon>Pseudomonadati</taxon>
        <taxon>Bacteroidota</taxon>
        <taxon>Flavobacteriia</taxon>
        <taxon>Flavobacteriales</taxon>
        <taxon>Flavobacteriaceae</taxon>
        <taxon>Salinimicrobium</taxon>
    </lineage>
</organism>
<dbReference type="Gene3D" id="3.20.20.220">
    <property type="match status" value="1"/>
</dbReference>
<keyword evidence="1" id="KW-0560">Oxidoreductase</keyword>
<dbReference type="STRING" id="390640.SAMN04488034_102477"/>
<dbReference type="Proteomes" id="UP000199448">
    <property type="component" value="Unassembled WGS sequence"/>
</dbReference>
<dbReference type="AlphaFoldDB" id="A0A1H5LYC8"/>
<gene>
    <name evidence="3" type="ORF">SAMN04488034_102477</name>
</gene>